<dbReference type="Gene3D" id="3.40.50.880">
    <property type="match status" value="1"/>
</dbReference>
<evidence type="ECO:0000256" key="3">
    <source>
        <dbReference type="PIRSR" id="PIRSR005639-2"/>
    </source>
</evidence>
<sequence>MKVGVLALQGAVSEHCRALAACGARVGEVRTPAELAKMDGLVMPGGESTTLRHLLQNGGLWEPLLVWEKPILGTCAGAILLGHGSETLGRMAMELDRNAYGRQQESFEGEVELDAGEPFPGIFIRAPAITSTDEGCTPIAWHNGNIVGAVQPPHMALTFHPELTGDRRLHQRWLEMVPR</sequence>
<accession>A0A075GZS3</accession>
<dbReference type="GO" id="GO:0016740">
    <property type="term" value="F:transferase activity"/>
    <property type="evidence" value="ECO:0007669"/>
    <property type="project" value="UniProtKB-KW"/>
</dbReference>
<dbReference type="Pfam" id="PF01174">
    <property type="entry name" value="SNO"/>
    <property type="match status" value="1"/>
</dbReference>
<dbReference type="EMBL" id="KF900858">
    <property type="protein sequence ID" value="AIF09309.1"/>
    <property type="molecule type" value="Genomic_DNA"/>
</dbReference>
<feature type="binding site" evidence="3">
    <location>
        <begin position="124"/>
        <end position="125"/>
    </location>
    <ligand>
        <name>L-glutamine</name>
        <dbReference type="ChEBI" id="CHEBI:58359"/>
    </ligand>
</feature>
<dbReference type="CDD" id="cd01749">
    <property type="entry name" value="GATase1_PB"/>
    <property type="match status" value="1"/>
</dbReference>
<name>A0A075GZS3_9EURY</name>
<dbReference type="InterPro" id="IPR029062">
    <property type="entry name" value="Class_I_gatase-like"/>
</dbReference>
<dbReference type="NCBIfam" id="TIGR03800">
    <property type="entry name" value="PLP_synth_Pdx2"/>
    <property type="match status" value="1"/>
</dbReference>
<dbReference type="PANTHER" id="PTHR31559:SF0">
    <property type="entry name" value="PYRIDOXAL 5'-PHOSPHATE SYNTHASE SUBUNIT SNO1-RELATED"/>
    <property type="match status" value="1"/>
</dbReference>
<feature type="binding site" evidence="3">
    <location>
        <position position="97"/>
    </location>
    <ligand>
        <name>L-glutamine</name>
        <dbReference type="ChEBI" id="CHEBI:58359"/>
    </ligand>
</feature>
<evidence type="ECO:0000256" key="2">
    <source>
        <dbReference type="PIRSR" id="PIRSR005639-1"/>
    </source>
</evidence>
<keyword evidence="1 4" id="KW-0315">Glutamine amidotransferase</keyword>
<dbReference type="GO" id="GO:0042823">
    <property type="term" value="P:pyridoxal phosphate biosynthetic process"/>
    <property type="evidence" value="ECO:0007669"/>
    <property type="project" value="InterPro"/>
</dbReference>
<dbReference type="PANTHER" id="PTHR31559">
    <property type="entry name" value="PYRIDOXAL 5'-PHOSPHATE SYNTHASE SUBUNIT SNO"/>
    <property type="match status" value="1"/>
</dbReference>
<dbReference type="PROSITE" id="PS51273">
    <property type="entry name" value="GATASE_TYPE_1"/>
    <property type="match status" value="1"/>
</dbReference>
<organism evidence="4">
    <name type="scientific">uncultured marine group II/III euryarchaeote KM3_35_H09</name>
    <dbReference type="NCBI Taxonomy" id="1456439"/>
    <lineage>
        <taxon>Archaea</taxon>
        <taxon>Methanobacteriati</taxon>
        <taxon>Methanobacteriota</taxon>
        <taxon>environmental samples</taxon>
    </lineage>
</organism>
<dbReference type="InterPro" id="IPR002161">
    <property type="entry name" value="PdxT/SNO"/>
</dbReference>
<dbReference type="PROSITE" id="PS51130">
    <property type="entry name" value="PDXT_SNO_2"/>
    <property type="match status" value="1"/>
</dbReference>
<feature type="binding site" evidence="3">
    <location>
        <begin position="46"/>
        <end position="48"/>
    </location>
    <ligand>
        <name>L-glutamine</name>
        <dbReference type="ChEBI" id="CHEBI:58359"/>
    </ligand>
</feature>
<evidence type="ECO:0000256" key="1">
    <source>
        <dbReference type="ARBA" id="ARBA00022962"/>
    </source>
</evidence>
<dbReference type="GO" id="GO:0004359">
    <property type="term" value="F:glutaminase activity"/>
    <property type="evidence" value="ECO:0007669"/>
    <property type="project" value="InterPro"/>
</dbReference>
<dbReference type="PIRSF" id="PIRSF005639">
    <property type="entry name" value="Glut_amidoT_SNO"/>
    <property type="match status" value="1"/>
</dbReference>
<feature type="active site" description="Charge relay system" evidence="2">
    <location>
        <position position="160"/>
    </location>
</feature>
<gene>
    <name evidence="4" type="primary">pdx2</name>
    <name evidence="4" type="synonym">pdxT</name>
</gene>
<feature type="active site" description="Nucleophile" evidence="2">
    <location>
        <position position="75"/>
    </location>
</feature>
<proteinExistence type="predicted"/>
<dbReference type="SUPFAM" id="SSF52317">
    <property type="entry name" value="Class I glutamine amidotransferase-like"/>
    <property type="match status" value="1"/>
</dbReference>
<dbReference type="GO" id="GO:0008614">
    <property type="term" value="P:pyridoxine metabolic process"/>
    <property type="evidence" value="ECO:0007669"/>
    <property type="project" value="TreeGrafter"/>
</dbReference>
<reference evidence="4" key="1">
    <citation type="journal article" date="2014" name="Genome Biol. Evol.">
        <title>Pangenome evidence for extensive interdomain horizontal transfer affecting lineage core and shell genes in uncultured planktonic thaumarchaeota and euryarchaeota.</title>
        <authorList>
            <person name="Deschamps P."/>
            <person name="Zivanovic Y."/>
            <person name="Moreira D."/>
            <person name="Rodriguez-Valera F."/>
            <person name="Lopez-Garcia P."/>
        </authorList>
    </citation>
    <scope>NUCLEOTIDE SEQUENCE</scope>
</reference>
<feature type="active site" description="Charge relay system" evidence="2">
    <location>
        <position position="162"/>
    </location>
</feature>
<dbReference type="GO" id="GO:0005829">
    <property type="term" value="C:cytosol"/>
    <property type="evidence" value="ECO:0007669"/>
    <property type="project" value="TreeGrafter"/>
</dbReference>
<keyword evidence="4" id="KW-0808">Transferase</keyword>
<protein>
    <submittedName>
        <fullName evidence="4">Glutamine amidotransferase subunit (PdxT, pdx2)</fullName>
    </submittedName>
</protein>
<dbReference type="GO" id="GO:1903600">
    <property type="term" value="C:glutaminase complex"/>
    <property type="evidence" value="ECO:0007669"/>
    <property type="project" value="TreeGrafter"/>
</dbReference>
<evidence type="ECO:0000313" key="4">
    <source>
        <dbReference type="EMBL" id="AIF09309.1"/>
    </source>
</evidence>
<dbReference type="AlphaFoldDB" id="A0A075GZS3"/>